<dbReference type="HOGENOM" id="CLU_3048086_0_0_12"/>
<dbReference type="EMBL" id="CP002541">
    <property type="protein sequence ID" value="ADY13673.1"/>
    <property type="molecule type" value="Genomic_DNA"/>
</dbReference>
<dbReference type="RefSeq" id="WP_013607522.1">
    <property type="nucleotide sequence ID" value="NC_015152.1"/>
</dbReference>
<accession>F0RWP2</accession>
<dbReference type="STRING" id="158189.SpiBuddy_1849"/>
<dbReference type="Proteomes" id="UP000008466">
    <property type="component" value="Chromosome"/>
</dbReference>
<sequence length="54" mass="6107">MSIWHMENGAFLEEYDSMDTVISMGIPTDNLYYVASDKNGFEVTSVISWSTPLI</sequence>
<organism evidence="1 2">
    <name type="scientific">Sphaerochaeta globosa (strain ATCC BAA-1886 / DSM 22777 / Buddy)</name>
    <name type="common">Spirochaeta sp. (strain Buddy)</name>
    <dbReference type="NCBI Taxonomy" id="158189"/>
    <lineage>
        <taxon>Bacteria</taxon>
        <taxon>Pseudomonadati</taxon>
        <taxon>Spirochaetota</taxon>
        <taxon>Spirochaetia</taxon>
        <taxon>Spirochaetales</taxon>
        <taxon>Sphaerochaetaceae</taxon>
        <taxon>Sphaerochaeta</taxon>
    </lineage>
</organism>
<dbReference type="KEGG" id="sbu:SpiBuddy_1849"/>
<dbReference type="AlphaFoldDB" id="F0RWP2"/>
<proteinExistence type="predicted"/>
<evidence type="ECO:0000313" key="1">
    <source>
        <dbReference type="EMBL" id="ADY13673.1"/>
    </source>
</evidence>
<gene>
    <name evidence="1" type="ordered locus">SpiBuddy_1849</name>
</gene>
<evidence type="ECO:0000313" key="2">
    <source>
        <dbReference type="Proteomes" id="UP000008466"/>
    </source>
</evidence>
<name>F0RWP2_SPHGB</name>
<protein>
    <submittedName>
        <fullName evidence="1">Uncharacterized protein</fullName>
    </submittedName>
</protein>
<keyword evidence="2" id="KW-1185">Reference proteome</keyword>
<reference evidence="2" key="1">
    <citation type="submission" date="2011-02" db="EMBL/GenBank/DDBJ databases">
        <title>Complete sequence of Spirochaeta sp. Buddy.</title>
        <authorList>
            <person name="Lucas S."/>
            <person name="Copeland A."/>
            <person name="Lapidus A."/>
            <person name="Cheng J.-F."/>
            <person name="Goodwin L."/>
            <person name="Pitluck S."/>
            <person name="Zeytun A."/>
            <person name="Detter J.C."/>
            <person name="Han C."/>
            <person name="Tapia R."/>
            <person name="Land M."/>
            <person name="Hauser L."/>
            <person name="Kyrpides N."/>
            <person name="Ivanova N."/>
            <person name="Mikhailova N."/>
            <person name="Pagani I."/>
            <person name="Ritalahti K.M."/>
            <person name="Loeffler F.E."/>
            <person name="Woyke T."/>
        </authorList>
    </citation>
    <scope>NUCLEOTIDE SEQUENCE [LARGE SCALE GENOMIC DNA]</scope>
    <source>
        <strain evidence="2">ATCC BAA-1886 / DSM 22777 / Buddy</strain>
    </source>
</reference>